<dbReference type="AlphaFoldDB" id="A0AAV7RMD7"/>
<reference evidence="1" key="1">
    <citation type="journal article" date="2022" name="bioRxiv">
        <title>Sequencing and chromosome-scale assembly of the giantPleurodeles waltlgenome.</title>
        <authorList>
            <person name="Brown T."/>
            <person name="Elewa A."/>
            <person name="Iarovenko S."/>
            <person name="Subramanian E."/>
            <person name="Araus A.J."/>
            <person name="Petzold A."/>
            <person name="Susuki M."/>
            <person name="Suzuki K.-i.T."/>
            <person name="Hayashi T."/>
            <person name="Toyoda A."/>
            <person name="Oliveira C."/>
            <person name="Osipova E."/>
            <person name="Leigh N.D."/>
            <person name="Simon A."/>
            <person name="Yun M.H."/>
        </authorList>
    </citation>
    <scope>NUCLEOTIDE SEQUENCE</scope>
    <source>
        <strain evidence="1">20211129_DDA</strain>
        <tissue evidence="1">Liver</tissue>
    </source>
</reference>
<dbReference type="EMBL" id="JANPWB010000009">
    <property type="protein sequence ID" value="KAJ1153113.1"/>
    <property type="molecule type" value="Genomic_DNA"/>
</dbReference>
<proteinExistence type="predicted"/>
<gene>
    <name evidence="1" type="ORF">NDU88_005879</name>
</gene>
<sequence length="73" mass="8698">MEGALLGRHYKELQHTENYIYWQVMEVVTLDNRGENINDMLDQRECKLMNMLKNTMIELNDANELRRLSVLKA</sequence>
<name>A0AAV7RMD7_PLEWA</name>
<dbReference type="Proteomes" id="UP001066276">
    <property type="component" value="Chromosome 5"/>
</dbReference>
<organism evidence="1 2">
    <name type="scientific">Pleurodeles waltl</name>
    <name type="common">Iberian ribbed newt</name>
    <dbReference type="NCBI Taxonomy" id="8319"/>
    <lineage>
        <taxon>Eukaryota</taxon>
        <taxon>Metazoa</taxon>
        <taxon>Chordata</taxon>
        <taxon>Craniata</taxon>
        <taxon>Vertebrata</taxon>
        <taxon>Euteleostomi</taxon>
        <taxon>Amphibia</taxon>
        <taxon>Batrachia</taxon>
        <taxon>Caudata</taxon>
        <taxon>Salamandroidea</taxon>
        <taxon>Salamandridae</taxon>
        <taxon>Pleurodelinae</taxon>
        <taxon>Pleurodeles</taxon>
    </lineage>
</organism>
<keyword evidence="2" id="KW-1185">Reference proteome</keyword>
<accession>A0AAV7RMD7</accession>
<evidence type="ECO:0000313" key="1">
    <source>
        <dbReference type="EMBL" id="KAJ1153113.1"/>
    </source>
</evidence>
<protein>
    <submittedName>
        <fullName evidence="1">Uncharacterized protein</fullName>
    </submittedName>
</protein>
<evidence type="ECO:0000313" key="2">
    <source>
        <dbReference type="Proteomes" id="UP001066276"/>
    </source>
</evidence>
<comment type="caution">
    <text evidence="1">The sequence shown here is derived from an EMBL/GenBank/DDBJ whole genome shotgun (WGS) entry which is preliminary data.</text>
</comment>